<keyword evidence="12" id="KW-0255">Endonuclease</keyword>
<feature type="binding site" evidence="10">
    <location>
        <position position="27"/>
    </location>
    <ligand>
        <name>Mg(2+)</name>
        <dbReference type="ChEBI" id="CHEBI:18420"/>
        <label>1</label>
    </ligand>
</feature>
<evidence type="ECO:0000256" key="10">
    <source>
        <dbReference type="PIRSR" id="PIRSR604808-2"/>
    </source>
</evidence>
<feature type="active site" description="Proton acceptor" evidence="9">
    <location>
        <position position="265"/>
    </location>
</feature>
<dbReference type="SUPFAM" id="SSF56219">
    <property type="entry name" value="DNase I-like"/>
    <property type="match status" value="1"/>
</dbReference>
<organism evidence="14 15">
    <name type="scientific">Hucho hucho</name>
    <name type="common">huchen</name>
    <dbReference type="NCBI Taxonomy" id="62062"/>
    <lineage>
        <taxon>Eukaryota</taxon>
        <taxon>Metazoa</taxon>
        <taxon>Chordata</taxon>
        <taxon>Craniata</taxon>
        <taxon>Vertebrata</taxon>
        <taxon>Euteleostomi</taxon>
        <taxon>Actinopterygii</taxon>
        <taxon>Neopterygii</taxon>
        <taxon>Teleostei</taxon>
        <taxon>Protacanthopterygii</taxon>
        <taxon>Salmoniformes</taxon>
        <taxon>Salmonidae</taxon>
        <taxon>Salmoninae</taxon>
        <taxon>Hucho</taxon>
    </lineage>
</organism>
<evidence type="ECO:0000256" key="1">
    <source>
        <dbReference type="ARBA" id="ARBA00000493"/>
    </source>
</evidence>
<reference evidence="14" key="2">
    <citation type="submission" date="2025-08" db="UniProtKB">
        <authorList>
            <consortium name="Ensembl"/>
        </authorList>
    </citation>
    <scope>IDENTIFICATION</scope>
</reference>
<evidence type="ECO:0000256" key="4">
    <source>
        <dbReference type="ARBA" id="ARBA00022723"/>
    </source>
</evidence>
<dbReference type="InterPro" id="IPR036691">
    <property type="entry name" value="Endo/exonu/phosph_ase_sf"/>
</dbReference>
<dbReference type="InterPro" id="IPR004808">
    <property type="entry name" value="AP_endonuc_1"/>
</dbReference>
<dbReference type="GO" id="GO:0046872">
    <property type="term" value="F:metal ion binding"/>
    <property type="evidence" value="ECO:0007669"/>
    <property type="project" value="UniProtKB-KW"/>
</dbReference>
<dbReference type="FunFam" id="3.60.10.10:FF:000026">
    <property type="entry name" value="Exodeoxyribonuclease III"/>
    <property type="match status" value="1"/>
</dbReference>
<evidence type="ECO:0000313" key="14">
    <source>
        <dbReference type="Ensembl" id="ENSHHUP00000025845.1"/>
    </source>
</evidence>
<dbReference type="GeneTree" id="ENSGT00530000063540"/>
<feature type="active site" description="Proton donor/acceptor" evidence="9">
    <location>
        <position position="168"/>
    </location>
</feature>
<dbReference type="PANTHER" id="PTHR22748">
    <property type="entry name" value="AP ENDONUCLEASE"/>
    <property type="match status" value="1"/>
</dbReference>
<evidence type="ECO:0000256" key="11">
    <source>
        <dbReference type="PIRSR" id="PIRSR604808-3"/>
    </source>
</evidence>
<evidence type="ECO:0000259" key="13">
    <source>
        <dbReference type="Pfam" id="PF03372"/>
    </source>
</evidence>
<dbReference type="EC" id="3.1.11.2" evidence="3"/>
<dbReference type="PROSITE" id="PS51435">
    <property type="entry name" value="AP_NUCLEASE_F1_4"/>
    <property type="match status" value="1"/>
</dbReference>
<dbReference type="Proteomes" id="UP000314982">
    <property type="component" value="Unassembled WGS sequence"/>
</dbReference>
<evidence type="ECO:0000256" key="7">
    <source>
        <dbReference type="ARBA" id="ARBA00022842"/>
    </source>
</evidence>
<comment type="cofactor">
    <cofactor evidence="10 12">
        <name>Mg(2+)</name>
        <dbReference type="ChEBI" id="CHEBI:18420"/>
    </cofactor>
    <cofactor evidence="10 12">
        <name>Mn(2+)</name>
        <dbReference type="ChEBI" id="CHEBI:29035"/>
    </cofactor>
    <text evidence="10 12">Probably binds two magnesium or manganese ions per subunit.</text>
</comment>
<keyword evidence="12" id="KW-0539">Nucleus</keyword>
<evidence type="ECO:0000256" key="3">
    <source>
        <dbReference type="ARBA" id="ARBA00012115"/>
    </source>
</evidence>
<dbReference type="GO" id="GO:0005739">
    <property type="term" value="C:mitochondrion"/>
    <property type="evidence" value="ECO:0007669"/>
    <property type="project" value="UniProtKB-SubCell"/>
</dbReference>
<dbReference type="Gene3D" id="3.60.10.10">
    <property type="entry name" value="Endonuclease/exonuclease/phosphatase"/>
    <property type="match status" value="1"/>
</dbReference>
<dbReference type="PANTHER" id="PTHR22748:SF6">
    <property type="entry name" value="DNA-(APURINIC OR APYRIMIDINIC SITE) ENDONUCLEASE"/>
    <property type="match status" value="1"/>
</dbReference>
<feature type="binding site" evidence="10">
    <location>
        <position position="55"/>
    </location>
    <ligand>
        <name>Mg(2+)</name>
        <dbReference type="ChEBI" id="CHEBI:18420"/>
        <label>1</label>
    </ligand>
</feature>
<keyword evidence="5 12" id="KW-0227">DNA damage</keyword>
<feature type="domain" description="Endonuclease/exonuclease/phosphatase" evidence="13">
    <location>
        <begin position="25"/>
        <end position="265"/>
    </location>
</feature>
<evidence type="ECO:0000256" key="6">
    <source>
        <dbReference type="ARBA" id="ARBA00022801"/>
    </source>
</evidence>
<reference evidence="15" key="1">
    <citation type="submission" date="2018-06" db="EMBL/GenBank/DDBJ databases">
        <title>Genome assembly of Danube salmon.</title>
        <authorList>
            <person name="Macqueen D.J."/>
            <person name="Gundappa M.K."/>
        </authorList>
    </citation>
    <scope>NUCLEOTIDE SEQUENCE [LARGE SCALE GENOMIC DNA]</scope>
</reference>
<evidence type="ECO:0000313" key="15">
    <source>
        <dbReference type="Proteomes" id="UP000314982"/>
    </source>
</evidence>
<feature type="site" description="Transition state stabilizer" evidence="11">
    <location>
        <position position="170"/>
    </location>
</feature>
<keyword evidence="7 10" id="KW-0460">Magnesium</keyword>
<dbReference type="GO" id="GO:0005634">
    <property type="term" value="C:nucleus"/>
    <property type="evidence" value="ECO:0007669"/>
    <property type="project" value="UniProtKB-SubCell"/>
</dbReference>
<feature type="site" description="Interaction with DNA substrate" evidence="11">
    <location>
        <position position="265"/>
    </location>
</feature>
<comment type="subcellular location">
    <subcellularLocation>
        <location evidence="12">Nucleus</location>
    </subcellularLocation>
    <subcellularLocation>
        <location evidence="12">Cytoplasm</location>
    </subcellularLocation>
    <subcellularLocation>
        <location evidence="12">Mitochondrion</location>
    </subcellularLocation>
</comment>
<feature type="binding site" evidence="10">
    <location>
        <position position="168"/>
    </location>
    <ligand>
        <name>Mg(2+)</name>
        <dbReference type="ChEBI" id="CHEBI:18420"/>
        <label>1</label>
    </ligand>
</feature>
<dbReference type="Pfam" id="PF03372">
    <property type="entry name" value="Exo_endo_phos"/>
    <property type="match status" value="1"/>
</dbReference>
<keyword evidence="6 12" id="KW-0378">Hydrolase</keyword>
<dbReference type="NCBIfam" id="TIGR00195">
    <property type="entry name" value="exoDNase_III"/>
    <property type="match status" value="1"/>
</dbReference>
<dbReference type="GO" id="GO:0003906">
    <property type="term" value="F:DNA-(apurinic or apyrimidinic site) endonuclease activity"/>
    <property type="evidence" value="ECO:0007669"/>
    <property type="project" value="TreeGrafter"/>
</dbReference>
<dbReference type="GO" id="GO:0006284">
    <property type="term" value="P:base-excision repair"/>
    <property type="evidence" value="ECO:0007669"/>
    <property type="project" value="TreeGrafter"/>
</dbReference>
<dbReference type="CDD" id="cd10281">
    <property type="entry name" value="Nape_like_AP-endo"/>
    <property type="match status" value="1"/>
</dbReference>
<dbReference type="STRING" id="62062.ENSHHUP00000025845"/>
<keyword evidence="12" id="KW-0963">Cytoplasm</keyword>
<keyword evidence="12" id="KW-0496">Mitochondrion</keyword>
<dbReference type="PROSITE" id="PS00726">
    <property type="entry name" value="AP_NUCLEASE_F1_1"/>
    <property type="match status" value="1"/>
</dbReference>
<comment type="similarity">
    <text evidence="2 12">Belongs to the DNA repair enzymes AP/ExoA family.</text>
</comment>
<keyword evidence="12" id="KW-0238">DNA-binding</keyword>
<feature type="site" description="Important for catalytic activity" evidence="11">
    <location>
        <position position="239"/>
    </location>
</feature>
<keyword evidence="4 10" id="KW-0479">Metal-binding</keyword>
<evidence type="ECO:0000256" key="12">
    <source>
        <dbReference type="RuleBase" id="RU362131"/>
    </source>
</evidence>
<comment type="catalytic activity">
    <reaction evidence="1">
        <text>Exonucleolytic cleavage in the 3'- to 5'-direction to yield nucleoside 5'-phosphates.</text>
        <dbReference type="EC" id="3.1.11.2"/>
    </reaction>
</comment>
<feature type="binding site" evidence="10">
    <location>
        <position position="170"/>
    </location>
    <ligand>
        <name>Mg(2+)</name>
        <dbReference type="ChEBI" id="CHEBI:18420"/>
        <label>1</label>
    </ligand>
</feature>
<dbReference type="NCBIfam" id="TIGR00633">
    <property type="entry name" value="xth"/>
    <property type="match status" value="1"/>
</dbReference>
<comment type="function">
    <text evidence="12">Initiates repair of AP sites in DNA by catalyzing hydrolytic incision of the phosphodiester backbone immediately adjacent to the damage, generating a single-strand break with 5'-deoxyribose phosphate and 3'-hydroxyl ends.</text>
</comment>
<dbReference type="InterPro" id="IPR020847">
    <property type="entry name" value="AP_endonuclease_F1_BS"/>
</dbReference>
<keyword evidence="10" id="KW-0464">Manganese</keyword>
<keyword evidence="8 12" id="KW-0234">DNA repair</keyword>
<evidence type="ECO:0000256" key="5">
    <source>
        <dbReference type="ARBA" id="ARBA00022763"/>
    </source>
</evidence>
<dbReference type="GO" id="GO:0003677">
    <property type="term" value="F:DNA binding"/>
    <property type="evidence" value="ECO:0007669"/>
    <property type="project" value="UniProtKB-KW"/>
</dbReference>
<name>A0A4W5LKJ0_9TELE</name>
<keyword evidence="12" id="KW-0540">Nuclease</keyword>
<proteinExistence type="inferred from homology"/>
<dbReference type="InterPro" id="IPR005135">
    <property type="entry name" value="Endo/exonuclease/phosphatase"/>
</dbReference>
<feature type="binding site" evidence="10">
    <location>
        <position position="265"/>
    </location>
    <ligand>
        <name>Mg(2+)</name>
        <dbReference type="ChEBI" id="CHEBI:18420"/>
        <label>1</label>
    </ligand>
</feature>
<protein>
    <recommendedName>
        <fullName evidence="3">exodeoxyribonuclease III</fullName>
        <ecNumber evidence="3">3.1.11.2</ecNumber>
    </recommendedName>
</protein>
<evidence type="ECO:0000256" key="8">
    <source>
        <dbReference type="ARBA" id="ARBA00023204"/>
    </source>
</evidence>
<sequence length="275" mass="31091">MSNCTPLACNTLSPSLNNPMLRIVSANLNGIRSADKKGFFDWLVNHQADFVCVQELKAQAADLSPRMQNPDGLSGYFHYADKKGYSGVGIYCRQIPDQVITGLGVDWIDAEGRYLQVDSGNLSVISLYLPSGSSGDERQDVKFRFLDVFKPHLDQLYAQGREVVICGDWNIAHQEIDLKNWKGNLKNSGFLPEERAWMTQLLADGWCDVWRQLYPEAPGYSWWSNRGQAYAKDVGWRIDYHIVTPALMAKARAANVYKDEKFSDHAPLTVDYDRS</sequence>
<keyword evidence="15" id="KW-1185">Reference proteome</keyword>
<evidence type="ECO:0000256" key="2">
    <source>
        <dbReference type="ARBA" id="ARBA00007092"/>
    </source>
</evidence>
<accession>A0A4W5LKJ0</accession>
<dbReference type="GO" id="GO:0008311">
    <property type="term" value="F:double-stranded DNA 3'-5' DNA exonuclease activity"/>
    <property type="evidence" value="ECO:0007669"/>
    <property type="project" value="UniProtKB-EC"/>
</dbReference>
<dbReference type="AlphaFoldDB" id="A0A4W5LKJ0"/>
<feature type="binding site" evidence="10">
    <location>
        <position position="264"/>
    </location>
    <ligand>
        <name>Mg(2+)</name>
        <dbReference type="ChEBI" id="CHEBI:18420"/>
        <label>1</label>
    </ligand>
</feature>
<reference evidence="14" key="3">
    <citation type="submission" date="2025-09" db="UniProtKB">
        <authorList>
            <consortium name="Ensembl"/>
        </authorList>
    </citation>
    <scope>IDENTIFICATION</scope>
</reference>
<evidence type="ECO:0000256" key="9">
    <source>
        <dbReference type="PIRSR" id="PIRSR604808-1"/>
    </source>
</evidence>
<dbReference type="GO" id="GO:0008081">
    <property type="term" value="F:phosphoric diester hydrolase activity"/>
    <property type="evidence" value="ECO:0007669"/>
    <property type="project" value="TreeGrafter"/>
</dbReference>
<dbReference type="Ensembl" id="ENSHHUT00000026865.1">
    <property type="protein sequence ID" value="ENSHHUP00000025845.1"/>
    <property type="gene ID" value="ENSHHUG00000016319.1"/>
</dbReference>
<feature type="active site" evidence="9">
    <location>
        <position position="128"/>
    </location>
</feature>